<feature type="signal peptide" evidence="1">
    <location>
        <begin position="1"/>
        <end position="21"/>
    </location>
</feature>
<proteinExistence type="predicted"/>
<dbReference type="RefSeq" id="WP_377178500.1">
    <property type="nucleotide sequence ID" value="NZ_JBHTMY010000003.1"/>
</dbReference>
<evidence type="ECO:0000313" key="2">
    <source>
        <dbReference type="EMBL" id="MFD1315893.1"/>
    </source>
</evidence>
<keyword evidence="1" id="KW-0732">Signal</keyword>
<evidence type="ECO:0000256" key="1">
    <source>
        <dbReference type="SAM" id="SignalP"/>
    </source>
</evidence>
<comment type="caution">
    <text evidence="2">The sequence shown here is derived from an EMBL/GenBank/DDBJ whole genome shotgun (WGS) entry which is preliminary data.</text>
</comment>
<sequence length="469" mass="55722">MKKNYFDLLKFSFLLIAISLASCSNGKNEDRKTYFGGKIKNPREQFVYFLKDEKVLDSAKIENSRFLFELNSIENGLYTFKHGPEFQYLYLEPQDSLLLYLNTWNFDETINFSGKGSRKNNFLINLFLKQEEIEKLNQDNFHLDQYAFAAKVDSITASLVTEYEKLIEAENEEPSEFFQKLAEVAIFYPGYSKMEYFPMKHKDQNERYDHPEVSDDFYTYRSKVDLNDEDLISYATYRYYIKTFLYNQAFEKEMKDSTQNNFSLNFMAAANEHIKSEKIRNILLASGFWISVSAFNMDPQHTKEVEDFFFAHCTDEKYIAEAKQVIDQRRMLKNGDSLPFLRTYNINKEHQDIKKLIRNRDAVIYFWPKEESSQELLVESLHDMHKKYPEIIFIGIEREKSYDEWAHFIKTRKLPAELQYKIDKNCTSYPLFKGDMARTLILDKGLIMNNYLLFTDSYTLEKNLALLKK</sequence>
<gene>
    <name evidence="2" type="ORF">ACFQ39_09710</name>
</gene>
<keyword evidence="3" id="KW-1185">Reference proteome</keyword>
<dbReference type="EMBL" id="JBHTMY010000003">
    <property type="protein sequence ID" value="MFD1315893.1"/>
    <property type="molecule type" value="Genomic_DNA"/>
</dbReference>
<evidence type="ECO:0000313" key="3">
    <source>
        <dbReference type="Proteomes" id="UP001597201"/>
    </source>
</evidence>
<name>A0ABW3Y211_9FLAO</name>
<organism evidence="2 3">
    <name type="scientific">Namhaeicola litoreus</name>
    <dbReference type="NCBI Taxonomy" id="1052145"/>
    <lineage>
        <taxon>Bacteria</taxon>
        <taxon>Pseudomonadati</taxon>
        <taxon>Bacteroidota</taxon>
        <taxon>Flavobacteriia</taxon>
        <taxon>Flavobacteriales</taxon>
        <taxon>Flavobacteriaceae</taxon>
        <taxon>Namhaeicola</taxon>
    </lineage>
</organism>
<protein>
    <recommendedName>
        <fullName evidence="4">Thioredoxin domain-containing protein</fullName>
    </recommendedName>
</protein>
<feature type="chain" id="PRO_5046833286" description="Thioredoxin domain-containing protein" evidence="1">
    <location>
        <begin position="22"/>
        <end position="469"/>
    </location>
</feature>
<dbReference type="PROSITE" id="PS51257">
    <property type="entry name" value="PROKAR_LIPOPROTEIN"/>
    <property type="match status" value="1"/>
</dbReference>
<dbReference type="Proteomes" id="UP001597201">
    <property type="component" value="Unassembled WGS sequence"/>
</dbReference>
<accession>A0ABW3Y211</accession>
<evidence type="ECO:0008006" key="4">
    <source>
        <dbReference type="Google" id="ProtNLM"/>
    </source>
</evidence>
<reference evidence="3" key="1">
    <citation type="journal article" date="2019" name="Int. J. Syst. Evol. Microbiol.">
        <title>The Global Catalogue of Microorganisms (GCM) 10K type strain sequencing project: providing services to taxonomists for standard genome sequencing and annotation.</title>
        <authorList>
            <consortium name="The Broad Institute Genomics Platform"/>
            <consortium name="The Broad Institute Genome Sequencing Center for Infectious Disease"/>
            <person name="Wu L."/>
            <person name="Ma J."/>
        </authorList>
    </citation>
    <scope>NUCLEOTIDE SEQUENCE [LARGE SCALE GENOMIC DNA]</scope>
    <source>
        <strain evidence="3">CCUG 61485</strain>
    </source>
</reference>